<name>A0A1I6GPT6_9RHOB</name>
<sequence length="306" mass="33234">MRPKYLKFALLLAAAFPVTFLPSVTYSQAAPIIEDNAEQRINFSGKLRMLSQRIPAAACHYSRGIDLDGSAALLAGATAEFEKILTGLEFGDADLNIQQPETNDRTLALIADLRSRWEPLKAAAEAVASGAATDAERDYLYNENLAVLRAAQLLVERLVQQYSNPNATTFAALVLVDISGRQRMLTQKMSKESCILEGNFETLVTAEDLNGTMVIFENSLEALRHGMPVVGVRPPPNDTIAEGLDGVLNDWSTAKPFVMDVLAGNPLNPDDNTAKFQQLNVTMANMNTVVGMYVDAAATLVPLDNM</sequence>
<keyword evidence="5" id="KW-0732">Signal</keyword>
<evidence type="ECO:0000256" key="3">
    <source>
        <dbReference type="ARBA" id="ARBA00022989"/>
    </source>
</evidence>
<dbReference type="AlphaFoldDB" id="A0A1I6GPT6"/>
<dbReference type="Proteomes" id="UP000199478">
    <property type="component" value="Unassembled WGS sequence"/>
</dbReference>
<proteinExistence type="predicted"/>
<evidence type="ECO:0000256" key="4">
    <source>
        <dbReference type="ARBA" id="ARBA00023136"/>
    </source>
</evidence>
<keyword evidence="3" id="KW-1133">Transmembrane helix</keyword>
<evidence type="ECO:0000313" key="7">
    <source>
        <dbReference type="EMBL" id="SFR44243.1"/>
    </source>
</evidence>
<evidence type="ECO:0000256" key="2">
    <source>
        <dbReference type="ARBA" id="ARBA00022692"/>
    </source>
</evidence>
<evidence type="ECO:0000256" key="1">
    <source>
        <dbReference type="ARBA" id="ARBA00004141"/>
    </source>
</evidence>
<accession>A0A1I6GPT6</accession>
<keyword evidence="8" id="KW-1185">Reference proteome</keyword>
<gene>
    <name evidence="7" type="ORF">SAMN04488005_2008</name>
</gene>
<dbReference type="GO" id="GO:0016020">
    <property type="term" value="C:membrane"/>
    <property type="evidence" value="ECO:0007669"/>
    <property type="project" value="UniProtKB-SubCell"/>
</dbReference>
<keyword evidence="2" id="KW-0812">Transmembrane</keyword>
<evidence type="ECO:0000256" key="5">
    <source>
        <dbReference type="SAM" id="SignalP"/>
    </source>
</evidence>
<evidence type="ECO:0000313" key="8">
    <source>
        <dbReference type="Proteomes" id="UP000199478"/>
    </source>
</evidence>
<feature type="domain" description="NarX-like N-terminal" evidence="6">
    <location>
        <begin position="176"/>
        <end position="263"/>
    </location>
</feature>
<dbReference type="Pfam" id="PF13675">
    <property type="entry name" value="PilJ"/>
    <property type="match status" value="2"/>
</dbReference>
<feature type="chain" id="PRO_5011544560" evidence="5">
    <location>
        <begin position="30"/>
        <end position="306"/>
    </location>
</feature>
<reference evidence="8" key="1">
    <citation type="submission" date="2016-10" db="EMBL/GenBank/DDBJ databases">
        <authorList>
            <person name="Varghese N."/>
            <person name="Submissions S."/>
        </authorList>
    </citation>
    <scope>NUCLEOTIDE SEQUENCE [LARGE SCALE GENOMIC DNA]</scope>
    <source>
        <strain evidence="8">DSM 26879</strain>
    </source>
</reference>
<protein>
    <submittedName>
        <fullName evidence="7">Type IV pili methyl-accepting chemotaxis transducer N-term</fullName>
    </submittedName>
</protein>
<evidence type="ECO:0000259" key="6">
    <source>
        <dbReference type="Pfam" id="PF13675"/>
    </source>
</evidence>
<dbReference type="InterPro" id="IPR029095">
    <property type="entry name" value="NarX-like_N"/>
</dbReference>
<keyword evidence="4" id="KW-0472">Membrane</keyword>
<dbReference type="RefSeq" id="WP_165615025.1">
    <property type="nucleotide sequence ID" value="NZ_FOYP01000001.1"/>
</dbReference>
<feature type="domain" description="NarX-like N-terminal" evidence="6">
    <location>
        <begin position="35"/>
        <end position="137"/>
    </location>
</feature>
<organism evidence="7 8">
    <name type="scientific">Yoonia tamlensis</name>
    <dbReference type="NCBI Taxonomy" id="390270"/>
    <lineage>
        <taxon>Bacteria</taxon>
        <taxon>Pseudomonadati</taxon>
        <taxon>Pseudomonadota</taxon>
        <taxon>Alphaproteobacteria</taxon>
        <taxon>Rhodobacterales</taxon>
        <taxon>Paracoccaceae</taxon>
        <taxon>Yoonia</taxon>
    </lineage>
</organism>
<feature type="signal peptide" evidence="5">
    <location>
        <begin position="1"/>
        <end position="29"/>
    </location>
</feature>
<dbReference type="EMBL" id="FOYP01000001">
    <property type="protein sequence ID" value="SFR44243.1"/>
    <property type="molecule type" value="Genomic_DNA"/>
</dbReference>
<comment type="subcellular location">
    <subcellularLocation>
        <location evidence="1">Membrane</location>
        <topology evidence="1">Multi-pass membrane protein</topology>
    </subcellularLocation>
</comment>
<dbReference type="STRING" id="390270.SAMN04488005_2008"/>